<dbReference type="InterPro" id="IPR043502">
    <property type="entry name" value="DNA/RNA_pol_sf"/>
</dbReference>
<feature type="domain" description="Reverse transcriptase/retrotransposon-derived protein RNase H-like" evidence="1">
    <location>
        <begin position="56"/>
        <end position="114"/>
    </location>
</feature>
<organism evidence="2 3">
    <name type="scientific">Gossypium anomalum</name>
    <dbReference type="NCBI Taxonomy" id="47600"/>
    <lineage>
        <taxon>Eukaryota</taxon>
        <taxon>Viridiplantae</taxon>
        <taxon>Streptophyta</taxon>
        <taxon>Embryophyta</taxon>
        <taxon>Tracheophyta</taxon>
        <taxon>Spermatophyta</taxon>
        <taxon>Magnoliopsida</taxon>
        <taxon>eudicotyledons</taxon>
        <taxon>Gunneridae</taxon>
        <taxon>Pentapetalae</taxon>
        <taxon>rosids</taxon>
        <taxon>malvids</taxon>
        <taxon>Malvales</taxon>
        <taxon>Malvaceae</taxon>
        <taxon>Malvoideae</taxon>
        <taxon>Gossypium</taxon>
    </lineage>
</organism>
<dbReference type="InterPro" id="IPR051320">
    <property type="entry name" value="Viral_Replic_Matur_Polypro"/>
</dbReference>
<accession>A0A8J6CR59</accession>
<dbReference type="Gene3D" id="3.30.70.270">
    <property type="match status" value="1"/>
</dbReference>
<dbReference type="PANTHER" id="PTHR33064">
    <property type="entry name" value="POL PROTEIN"/>
    <property type="match status" value="1"/>
</dbReference>
<dbReference type="AlphaFoldDB" id="A0A8J6CR59"/>
<dbReference type="FunFam" id="3.30.70.270:FF:000020">
    <property type="entry name" value="Transposon Tf2-6 polyprotein-like Protein"/>
    <property type="match status" value="1"/>
</dbReference>
<dbReference type="Proteomes" id="UP000701853">
    <property type="component" value="Chromosome 11"/>
</dbReference>
<evidence type="ECO:0000313" key="3">
    <source>
        <dbReference type="Proteomes" id="UP000701853"/>
    </source>
</evidence>
<sequence>MDQSKVQSMLHWPTPQSVKDLRASLGLSRYCRLFVKHYGLLAKPLTDLLKKEQWQWSDSAGAAFQQLKQALCSAPILSLLDFTQDFEVEIDISGLGVSVVLQQWGRPLAYFSKASSLIHL</sequence>
<comment type="caution">
    <text evidence="2">The sequence shown here is derived from an EMBL/GenBank/DDBJ whole genome shotgun (WGS) entry which is preliminary data.</text>
</comment>
<dbReference type="PANTHER" id="PTHR33064:SF37">
    <property type="entry name" value="RIBONUCLEASE H"/>
    <property type="match status" value="1"/>
</dbReference>
<dbReference type="OrthoDB" id="1191267at2759"/>
<dbReference type="InterPro" id="IPR041577">
    <property type="entry name" value="RT_RNaseH_2"/>
</dbReference>
<evidence type="ECO:0000313" key="2">
    <source>
        <dbReference type="EMBL" id="KAG8479480.1"/>
    </source>
</evidence>
<gene>
    <name evidence="2" type="ORF">CXB51_029677</name>
</gene>
<reference evidence="2 3" key="1">
    <citation type="journal article" date="2021" name="bioRxiv">
        <title>The Gossypium anomalum genome as a resource for cotton improvement and evolutionary analysis of hybrid incompatibility.</title>
        <authorList>
            <person name="Grover C.E."/>
            <person name="Yuan D."/>
            <person name="Arick M.A."/>
            <person name="Miller E.R."/>
            <person name="Hu G."/>
            <person name="Peterson D.G."/>
            <person name="Wendel J.F."/>
            <person name="Udall J.A."/>
        </authorList>
    </citation>
    <scope>NUCLEOTIDE SEQUENCE [LARGE SCALE GENOMIC DNA]</scope>
    <source>
        <strain evidence="2">JFW-Udall</strain>
        <tissue evidence="2">Leaf</tissue>
    </source>
</reference>
<dbReference type="Pfam" id="PF17919">
    <property type="entry name" value="RT_RNaseH_2"/>
    <property type="match status" value="1"/>
</dbReference>
<proteinExistence type="predicted"/>
<name>A0A8J6CR59_9ROSI</name>
<evidence type="ECO:0000259" key="1">
    <source>
        <dbReference type="Pfam" id="PF17919"/>
    </source>
</evidence>
<keyword evidence="3" id="KW-1185">Reference proteome</keyword>
<protein>
    <recommendedName>
        <fullName evidence="1">Reverse transcriptase/retrotransposon-derived protein RNase H-like domain-containing protein</fullName>
    </recommendedName>
</protein>
<dbReference type="InterPro" id="IPR043128">
    <property type="entry name" value="Rev_trsase/Diguanyl_cyclase"/>
</dbReference>
<dbReference type="EMBL" id="JAHUZN010000011">
    <property type="protein sequence ID" value="KAG8479480.1"/>
    <property type="molecule type" value="Genomic_DNA"/>
</dbReference>
<dbReference type="SUPFAM" id="SSF56672">
    <property type="entry name" value="DNA/RNA polymerases"/>
    <property type="match status" value="1"/>
</dbReference>